<name>A0A1C5HTK2_9ACTN</name>
<proteinExistence type="predicted"/>
<dbReference type="AlphaFoldDB" id="A0A1C5HTK2"/>
<keyword evidence="2" id="KW-1185">Reference proteome</keyword>
<reference evidence="1 2" key="1">
    <citation type="submission" date="2016-06" db="EMBL/GenBank/DDBJ databases">
        <authorList>
            <person name="Kjaerup R.B."/>
            <person name="Dalgaard T.S."/>
            <person name="Juul-Madsen H.R."/>
        </authorList>
    </citation>
    <scope>NUCLEOTIDE SEQUENCE [LARGE SCALE GENOMIC DNA]</scope>
    <source>
        <strain evidence="1 2">DSM 45097</strain>
    </source>
</reference>
<evidence type="ECO:0000313" key="1">
    <source>
        <dbReference type="EMBL" id="SCG49223.1"/>
    </source>
</evidence>
<organism evidence="1 2">
    <name type="scientific">Micromonospora siamensis</name>
    <dbReference type="NCBI Taxonomy" id="299152"/>
    <lineage>
        <taxon>Bacteria</taxon>
        <taxon>Bacillati</taxon>
        <taxon>Actinomycetota</taxon>
        <taxon>Actinomycetes</taxon>
        <taxon>Micromonosporales</taxon>
        <taxon>Micromonosporaceae</taxon>
        <taxon>Micromonospora</taxon>
    </lineage>
</organism>
<protein>
    <submittedName>
        <fullName evidence="1">Uncharacterized protein</fullName>
    </submittedName>
</protein>
<sequence>MTSTGVIQRLVGVYHADGGLRGELAYLIGKARGTAECALCDVTHGPLGPRRRWRELRAGLGVPVEMVHLNERDAQVRTASEGGTPCLLAITDDGPVLLLGPLDLAAIGGSVDRFGARLRAAVADAGLYLPGS</sequence>
<gene>
    <name evidence="1" type="ORF">GA0074704_2311</name>
</gene>
<dbReference type="RefSeq" id="WP_088970503.1">
    <property type="nucleotide sequence ID" value="NZ_JBHLYF010000006.1"/>
</dbReference>
<accession>A0A1C5HTK2</accession>
<dbReference type="EMBL" id="LT607751">
    <property type="protein sequence ID" value="SCG49223.1"/>
    <property type="molecule type" value="Genomic_DNA"/>
</dbReference>
<dbReference type="Proteomes" id="UP000198210">
    <property type="component" value="Chromosome I"/>
</dbReference>
<evidence type="ECO:0000313" key="2">
    <source>
        <dbReference type="Proteomes" id="UP000198210"/>
    </source>
</evidence>